<evidence type="ECO:0000256" key="1">
    <source>
        <dbReference type="SAM" id="Phobius"/>
    </source>
</evidence>
<name>A0A3B4AZM1_9GOBI</name>
<evidence type="ECO:0000313" key="2">
    <source>
        <dbReference type="Ensembl" id="ENSPMGP00000021796.1"/>
    </source>
</evidence>
<organism evidence="2 3">
    <name type="scientific">Periophthalmus magnuspinnatus</name>
    <dbReference type="NCBI Taxonomy" id="409849"/>
    <lineage>
        <taxon>Eukaryota</taxon>
        <taxon>Metazoa</taxon>
        <taxon>Chordata</taxon>
        <taxon>Craniata</taxon>
        <taxon>Vertebrata</taxon>
        <taxon>Euteleostomi</taxon>
        <taxon>Actinopterygii</taxon>
        <taxon>Neopterygii</taxon>
        <taxon>Teleostei</taxon>
        <taxon>Neoteleostei</taxon>
        <taxon>Acanthomorphata</taxon>
        <taxon>Gobiaria</taxon>
        <taxon>Gobiiformes</taxon>
        <taxon>Gobioidei</taxon>
        <taxon>Gobiidae</taxon>
        <taxon>Oxudercinae</taxon>
        <taxon>Periophthalmus</taxon>
    </lineage>
</organism>
<accession>A0A3B4AZM1</accession>
<dbReference type="AlphaFoldDB" id="A0A3B4AZM1"/>
<keyword evidence="1" id="KW-1133">Transmembrane helix</keyword>
<protein>
    <submittedName>
        <fullName evidence="2">Uncharacterized protein</fullName>
    </submittedName>
</protein>
<keyword evidence="3" id="KW-1185">Reference proteome</keyword>
<evidence type="ECO:0000313" key="3">
    <source>
        <dbReference type="Proteomes" id="UP000261520"/>
    </source>
</evidence>
<keyword evidence="1" id="KW-0472">Membrane</keyword>
<keyword evidence="1" id="KW-0812">Transmembrane</keyword>
<reference evidence="2" key="2">
    <citation type="submission" date="2025-09" db="UniProtKB">
        <authorList>
            <consortium name="Ensembl"/>
        </authorList>
    </citation>
    <scope>IDENTIFICATION</scope>
</reference>
<dbReference type="Proteomes" id="UP000261520">
    <property type="component" value="Unplaced"/>
</dbReference>
<reference evidence="2" key="1">
    <citation type="submission" date="2025-08" db="UniProtKB">
        <authorList>
            <consortium name="Ensembl"/>
        </authorList>
    </citation>
    <scope>IDENTIFICATION</scope>
</reference>
<feature type="transmembrane region" description="Helical" evidence="1">
    <location>
        <begin position="6"/>
        <end position="33"/>
    </location>
</feature>
<dbReference type="Ensembl" id="ENSPMGT00000023216.1">
    <property type="protein sequence ID" value="ENSPMGP00000021796.1"/>
    <property type="gene ID" value="ENSPMGG00000017653.1"/>
</dbReference>
<sequence length="69" mass="7778">MQAHTIIIIIIFCGVCLLLVLAFGYTFCFHCSIRTLPRDRQMTNGCSLDREDATYKCSSSECRSLANII</sequence>
<proteinExistence type="predicted"/>